<reference evidence="1 2" key="1">
    <citation type="submission" date="2014-08" db="EMBL/GenBank/DDBJ databases">
        <title>Genome sequences of NCPPB Pectobacterium isolates.</title>
        <authorList>
            <person name="Glover R.H."/>
            <person name="Sapp M."/>
            <person name="Elphinstone J."/>
        </authorList>
    </citation>
    <scope>NUCLEOTIDE SEQUENCE [LARGE SCALE GENOMIC DNA]</scope>
    <source>
        <strain evidence="1 2">LMG 21372</strain>
    </source>
</reference>
<comment type="caution">
    <text evidence="1">The sequence shown here is derived from an EMBL/GenBank/DDBJ whole genome shotgun (WGS) entry which is preliminary data.</text>
</comment>
<protein>
    <submittedName>
        <fullName evidence="1">Uncharacterized protein</fullName>
    </submittedName>
</protein>
<evidence type="ECO:0000313" key="2">
    <source>
        <dbReference type="Proteomes" id="UP000029435"/>
    </source>
</evidence>
<evidence type="ECO:0000313" key="1">
    <source>
        <dbReference type="EMBL" id="KGA36251.1"/>
    </source>
</evidence>
<dbReference type="AlphaFoldDB" id="A0A0M2F7K9"/>
<proteinExistence type="predicted"/>
<sequence>MENKDQRLEIRIPQQQLTEVDAIINSIDPRFKPSRSDVVRSFIAQGIDRHYGRGRQVQDLLPLGQRLSLFFQICQQQRAVNGSRVPLSRADDYLREMIPNYKESTATVEALVSQVYLQGFTWFYELDQKHLEAINIGLTSLHVLSLMNQEHNPETCSTLDSVIAIRNMFAQIDTVLNEANKKKDMFGDDSVRDSLARIEGYASDNRIPLRFRGYPDTAEYTQQIQMWSLLNWIEIGEGSNPISTSEQRHKEDLTGKYAIMLEVYRNITLNQRFTLDALEQLVKNRQFS</sequence>
<dbReference type="OrthoDB" id="6638556at2"/>
<dbReference type="RefSeq" id="WP_039313199.1">
    <property type="nucleotide sequence ID" value="NZ_JQOD01000001.1"/>
</dbReference>
<gene>
    <name evidence="1" type="ORF">KU74_07235</name>
</gene>
<dbReference type="EMBL" id="JQOD01000001">
    <property type="protein sequence ID" value="KGA36251.1"/>
    <property type="molecule type" value="Genomic_DNA"/>
</dbReference>
<dbReference type="Proteomes" id="UP000029435">
    <property type="component" value="Unassembled WGS sequence"/>
</dbReference>
<organism evidence="1 2">
    <name type="scientific">Pectobacterium brasiliense</name>
    <dbReference type="NCBI Taxonomy" id="180957"/>
    <lineage>
        <taxon>Bacteria</taxon>
        <taxon>Pseudomonadati</taxon>
        <taxon>Pseudomonadota</taxon>
        <taxon>Gammaproteobacteria</taxon>
        <taxon>Enterobacterales</taxon>
        <taxon>Pectobacteriaceae</taxon>
        <taxon>Pectobacterium</taxon>
    </lineage>
</organism>
<accession>A0A0M2F7K9</accession>
<name>A0A0M2F7K9_9GAMM</name>